<proteinExistence type="predicted"/>
<dbReference type="Proteomes" id="UP001500131">
    <property type="component" value="Unassembled WGS sequence"/>
</dbReference>
<dbReference type="EMBL" id="JBAMZK010000036">
    <property type="protein sequence ID" value="KAL0494255.1"/>
    <property type="molecule type" value="Genomic_DNA"/>
</dbReference>
<organism evidence="1 2">
    <name type="scientific">Leishmania lindenbergi</name>
    <dbReference type="NCBI Taxonomy" id="651832"/>
    <lineage>
        <taxon>Eukaryota</taxon>
        <taxon>Discoba</taxon>
        <taxon>Euglenozoa</taxon>
        <taxon>Kinetoplastea</taxon>
        <taxon>Metakinetoplastina</taxon>
        <taxon>Trypanosomatida</taxon>
        <taxon>Trypanosomatidae</taxon>
        <taxon>Leishmaniinae</taxon>
        <taxon>Leishmania</taxon>
    </lineage>
</organism>
<protein>
    <submittedName>
        <fullName evidence="1">Uncharacterized protein</fullName>
    </submittedName>
</protein>
<keyword evidence="2" id="KW-1185">Reference proteome</keyword>
<gene>
    <name evidence="1" type="ORF">Q4I31_007356</name>
</gene>
<dbReference type="AlphaFoldDB" id="A0AAW2ZWN5"/>
<evidence type="ECO:0000313" key="2">
    <source>
        <dbReference type="Proteomes" id="UP001500131"/>
    </source>
</evidence>
<name>A0AAW2ZWN5_9TRYP</name>
<comment type="caution">
    <text evidence="1">The sequence shown here is derived from an EMBL/GenBank/DDBJ whole genome shotgun (WGS) entry which is preliminary data.</text>
</comment>
<evidence type="ECO:0000313" key="1">
    <source>
        <dbReference type="EMBL" id="KAL0494255.1"/>
    </source>
</evidence>
<accession>A0AAW2ZWN5</accession>
<reference evidence="1 2" key="1">
    <citation type="submission" date="2024-02" db="EMBL/GenBank/DDBJ databases">
        <title>FIRST GENOME SEQUENCES OF Leishmania (Viannia) shawi, Leishmania (Viannia) lindenbergi AND Leishmania (Viannia) utingensis.</title>
        <authorList>
            <person name="Resadore F."/>
            <person name="Custodio M.G.F."/>
            <person name="Boite M.C."/>
            <person name="Cupolillo E."/>
            <person name="Ferreira G.E.M."/>
        </authorList>
    </citation>
    <scope>NUCLEOTIDE SEQUENCE [LARGE SCALE GENOMIC DNA]</scope>
    <source>
        <strain evidence="1 2">MHOM/BR/1966/M15733</strain>
    </source>
</reference>
<sequence length="75" mass="8799">MNVSAESKKWVADPANRVCHPPGSWICPGQYPPAKEIQEMLAHRVPFDHVNSFSRKKAGSYHEEYMRRMREEQDR</sequence>